<evidence type="ECO:0000313" key="1">
    <source>
        <dbReference type="EMBL" id="SUM82768.1"/>
    </source>
</evidence>
<name>A0A380HKE7_STASA</name>
<proteinExistence type="predicted"/>
<protein>
    <submittedName>
        <fullName evidence="1">Uncharacterized protein</fullName>
    </submittedName>
</protein>
<reference evidence="1 2" key="1">
    <citation type="submission" date="2018-06" db="EMBL/GenBank/DDBJ databases">
        <authorList>
            <consortium name="Pathogen Informatics"/>
            <person name="Doyle S."/>
        </authorList>
    </citation>
    <scope>NUCLEOTIDE SEQUENCE [LARGE SCALE GENOMIC DNA]</scope>
    <source>
        <strain evidence="1 2">NCTC7688</strain>
    </source>
</reference>
<sequence>MLTWIYCFMCPRLIATVTRHVRVGNNIEPTNTQLLISFIHTKYIVTCYRLLSIVFSTLSIFKLRWNYDICFSIRATICSRPFLSTSVNLLVIGASISNTPIIWLFLRSGTTISDLLFASQAM</sequence>
<organism evidence="1 2">
    <name type="scientific">Staphylococcus saprophyticus</name>
    <dbReference type="NCBI Taxonomy" id="29385"/>
    <lineage>
        <taxon>Bacteria</taxon>
        <taxon>Bacillati</taxon>
        <taxon>Bacillota</taxon>
        <taxon>Bacilli</taxon>
        <taxon>Bacillales</taxon>
        <taxon>Staphylococcaceae</taxon>
        <taxon>Staphylococcus</taxon>
    </lineage>
</organism>
<accession>A0A380HKE7</accession>
<dbReference type="Proteomes" id="UP000254707">
    <property type="component" value="Unassembled WGS sequence"/>
</dbReference>
<dbReference type="EMBL" id="UHED01000001">
    <property type="protein sequence ID" value="SUM82768.1"/>
    <property type="molecule type" value="Genomic_DNA"/>
</dbReference>
<dbReference type="AlphaFoldDB" id="A0A380HKE7"/>
<evidence type="ECO:0000313" key="2">
    <source>
        <dbReference type="Proteomes" id="UP000254707"/>
    </source>
</evidence>
<gene>
    <name evidence="1" type="ORF">NCTC7688_01326</name>
</gene>